<gene>
    <name evidence="2" type="ORF">BCL64_103231</name>
</gene>
<dbReference type="InterPro" id="IPR019236">
    <property type="entry name" value="APP1_cat"/>
</dbReference>
<dbReference type="PANTHER" id="PTHR28208">
    <property type="entry name" value="PHOSPHATIDATE PHOSPHATASE APP1"/>
    <property type="match status" value="1"/>
</dbReference>
<accession>A0A2T0VQV2</accession>
<organism evidence="2 3">
    <name type="scientific">Halomonas ventosae</name>
    <dbReference type="NCBI Taxonomy" id="229007"/>
    <lineage>
        <taxon>Bacteria</taxon>
        <taxon>Pseudomonadati</taxon>
        <taxon>Pseudomonadota</taxon>
        <taxon>Gammaproteobacteria</taxon>
        <taxon>Oceanospirillales</taxon>
        <taxon>Halomonadaceae</taxon>
        <taxon>Halomonas</taxon>
    </lineage>
</organism>
<dbReference type="AlphaFoldDB" id="A0A2T0VQV2"/>
<dbReference type="Pfam" id="PF09949">
    <property type="entry name" value="APP1_cat"/>
    <property type="match status" value="1"/>
</dbReference>
<dbReference type="EMBL" id="PVTM01000003">
    <property type="protein sequence ID" value="PRY72751.1"/>
    <property type="molecule type" value="Genomic_DNA"/>
</dbReference>
<evidence type="ECO:0000313" key="2">
    <source>
        <dbReference type="EMBL" id="PRY72751.1"/>
    </source>
</evidence>
<sequence>MKRALRHLFLFVKRLVGVVARPMKPDHGHGGLTITPYRGYGSRREAFLTGRVFRQSPLGRLVPRRGFLCDLADVVRRIARRGVADATVKIHLGDSHLAVTTDRDGYFDAHLPLVSSPPRDRSWHRAELWVTADHESPVRASVEVYIPAQKIDLLVISDIDDTVMYTGVADRLRMLYRLFIEKPHRRTAFPGVASLYQALHRGADDRGERPILYVSRGPWAIYEMLETFFQLNRIPVGPLLFLREWGISARHPWPRRAEDHKERLISRMLALYEGVPCILVGDSGQHDPEVYTRIVKAHPGRIEAIYIRRVDRRVERQRDIRLLRDQIRHTRCDLVLAADSVLIAEHAYSRGFISDHGLATVRREVAGMSDDSA</sequence>
<evidence type="ECO:0000313" key="3">
    <source>
        <dbReference type="Proteomes" id="UP000239896"/>
    </source>
</evidence>
<evidence type="ECO:0000259" key="1">
    <source>
        <dbReference type="Pfam" id="PF09949"/>
    </source>
</evidence>
<dbReference type="InterPro" id="IPR052935">
    <property type="entry name" value="Mg2+_PAP"/>
</dbReference>
<comment type="caution">
    <text evidence="2">The sequence shown here is derived from an EMBL/GenBank/DDBJ whole genome shotgun (WGS) entry which is preliminary data.</text>
</comment>
<dbReference type="GO" id="GO:0008195">
    <property type="term" value="F:phosphatidate phosphatase activity"/>
    <property type="evidence" value="ECO:0007669"/>
    <property type="project" value="InterPro"/>
</dbReference>
<reference evidence="2 3" key="1">
    <citation type="submission" date="2018-03" db="EMBL/GenBank/DDBJ databases">
        <title>Comparative analysis of microorganisms from saline springs in Andes Mountain Range, Colombia.</title>
        <authorList>
            <person name="Rubin E."/>
        </authorList>
    </citation>
    <scope>NUCLEOTIDE SEQUENCE [LARGE SCALE GENOMIC DNA]</scope>
    <source>
        <strain evidence="2 3">USBA 854</strain>
    </source>
</reference>
<name>A0A2T0VQV2_9GAMM</name>
<dbReference type="Proteomes" id="UP000239896">
    <property type="component" value="Unassembled WGS sequence"/>
</dbReference>
<dbReference type="PANTHER" id="PTHR28208:SF3">
    <property type="entry name" value="PHOSPHATIDATE PHOSPHATASE APP1"/>
    <property type="match status" value="1"/>
</dbReference>
<proteinExistence type="predicted"/>
<protein>
    <submittedName>
        <fullName evidence="2">Phosphatidate phosphatase APP1</fullName>
    </submittedName>
</protein>
<keyword evidence="3" id="KW-1185">Reference proteome</keyword>
<feature type="domain" description="Phosphatidate phosphatase APP1 catalytic" evidence="1">
    <location>
        <begin position="154"/>
        <end position="309"/>
    </location>
</feature>